<protein>
    <recommendedName>
        <fullName evidence="5">LIM zinc-binding domain-containing protein</fullName>
    </recommendedName>
</protein>
<keyword evidence="1 3" id="KW-0479">Metal-binding</keyword>
<dbReference type="PROSITE" id="PS50023">
    <property type="entry name" value="LIM_DOMAIN_2"/>
    <property type="match status" value="1"/>
</dbReference>
<reference evidence="6 7" key="1">
    <citation type="submission" date="2010-05" db="EMBL/GenBank/DDBJ databases">
        <title>The Genome Sequence of Thecamonas trahens ATCC 50062.</title>
        <authorList>
            <consortium name="The Broad Institute Genome Sequencing Platform"/>
            <person name="Russ C."/>
            <person name="Cuomo C."/>
            <person name="Shea T."/>
            <person name="Young S.K."/>
            <person name="Zeng Q."/>
            <person name="Koehrsen M."/>
            <person name="Haas B."/>
            <person name="Borodovsky M."/>
            <person name="Guigo R."/>
            <person name="Alvarado L."/>
            <person name="Berlin A."/>
            <person name="Bochicchio J."/>
            <person name="Borenstein D."/>
            <person name="Chapman S."/>
            <person name="Chen Z."/>
            <person name="Freedman E."/>
            <person name="Gellesch M."/>
            <person name="Goldberg J."/>
            <person name="Griggs A."/>
            <person name="Gujja S."/>
            <person name="Heilman E."/>
            <person name="Heiman D."/>
            <person name="Hepburn T."/>
            <person name="Howarth C."/>
            <person name="Jen D."/>
            <person name="Larson L."/>
            <person name="Mehta T."/>
            <person name="Park D."/>
            <person name="Pearson M."/>
            <person name="Roberts A."/>
            <person name="Saif S."/>
            <person name="Shenoy N."/>
            <person name="Sisk P."/>
            <person name="Stolte C."/>
            <person name="Sykes S."/>
            <person name="Thomson T."/>
            <person name="Walk T."/>
            <person name="White J."/>
            <person name="Yandava C."/>
            <person name="Burger G."/>
            <person name="Gray M.W."/>
            <person name="Holland P.W.H."/>
            <person name="King N."/>
            <person name="Lang F.B.F."/>
            <person name="Roger A.J."/>
            <person name="Ruiz-Trillo I."/>
            <person name="Lander E."/>
            <person name="Nusbaum C."/>
        </authorList>
    </citation>
    <scope>NUCLEOTIDE SEQUENCE [LARGE SCALE GENOMIC DNA]</scope>
    <source>
        <strain evidence="6 7">ATCC 50062</strain>
    </source>
</reference>
<feature type="region of interest" description="Disordered" evidence="4">
    <location>
        <begin position="237"/>
        <end position="270"/>
    </location>
</feature>
<keyword evidence="7" id="KW-1185">Reference proteome</keyword>
<dbReference type="Proteomes" id="UP000054408">
    <property type="component" value="Unassembled WGS sequence"/>
</dbReference>
<organism evidence="6 7">
    <name type="scientific">Thecamonas trahens ATCC 50062</name>
    <dbReference type="NCBI Taxonomy" id="461836"/>
    <lineage>
        <taxon>Eukaryota</taxon>
        <taxon>Apusozoa</taxon>
        <taxon>Apusomonadida</taxon>
        <taxon>Apusomonadidae</taxon>
        <taxon>Thecamonas</taxon>
    </lineage>
</organism>
<name>A0A0L0D4Y3_THETB</name>
<dbReference type="Gene3D" id="2.10.110.10">
    <property type="entry name" value="Cysteine Rich Protein"/>
    <property type="match status" value="1"/>
</dbReference>
<evidence type="ECO:0000313" key="6">
    <source>
        <dbReference type="EMBL" id="KNC46363.1"/>
    </source>
</evidence>
<feature type="compositionally biased region" description="Pro residues" evidence="4">
    <location>
        <begin position="193"/>
        <end position="207"/>
    </location>
</feature>
<sequence>MAGKGFSIATGALTFGEARQVVASDDDVCARCGVYFPSPSPAVLAAGAVLHPHCFICAVCCTRLKNRFRITQDSILHVCIACYAAGNHKRLAPPLDNSPVANRQLAANLARKQEALRKLRARSVFRRDRRAREHEEKAAARARLYARASSLRRLMDGEVRQTASKPSRTSGSGKRRRRRKRSRKSSSKRSPHRQPPQPPAASSPARPPLQASPSLLRGMLSVNDIDRATVVSASALARESAAADDQERRAIRREHRARASAKQSASAIEAAAAFRQSRSAVALAANGGPRIR</sequence>
<dbReference type="InterPro" id="IPR001781">
    <property type="entry name" value="Znf_LIM"/>
</dbReference>
<evidence type="ECO:0000256" key="3">
    <source>
        <dbReference type="PROSITE-ProRule" id="PRU00125"/>
    </source>
</evidence>
<feature type="compositionally biased region" description="Basic residues" evidence="4">
    <location>
        <begin position="250"/>
        <end position="259"/>
    </location>
</feature>
<evidence type="ECO:0000256" key="4">
    <source>
        <dbReference type="SAM" id="MobiDB-lite"/>
    </source>
</evidence>
<feature type="compositionally biased region" description="Basic residues" evidence="4">
    <location>
        <begin position="173"/>
        <end position="192"/>
    </location>
</feature>
<feature type="region of interest" description="Disordered" evidence="4">
    <location>
        <begin position="155"/>
        <end position="212"/>
    </location>
</feature>
<proteinExistence type="predicted"/>
<dbReference type="EMBL" id="GL349442">
    <property type="protein sequence ID" value="KNC46363.1"/>
    <property type="molecule type" value="Genomic_DNA"/>
</dbReference>
<dbReference type="GeneID" id="25562467"/>
<evidence type="ECO:0000259" key="5">
    <source>
        <dbReference type="PROSITE" id="PS50023"/>
    </source>
</evidence>
<evidence type="ECO:0000256" key="2">
    <source>
        <dbReference type="ARBA" id="ARBA00022833"/>
    </source>
</evidence>
<evidence type="ECO:0000256" key="1">
    <source>
        <dbReference type="ARBA" id="ARBA00022723"/>
    </source>
</evidence>
<gene>
    <name evidence="6" type="ORF">AMSG_02815</name>
</gene>
<dbReference type="AlphaFoldDB" id="A0A0L0D4Y3"/>
<evidence type="ECO:0000313" key="7">
    <source>
        <dbReference type="Proteomes" id="UP000054408"/>
    </source>
</evidence>
<keyword evidence="2 3" id="KW-0862">Zinc</keyword>
<feature type="compositionally biased region" description="Low complexity" evidence="4">
    <location>
        <begin position="260"/>
        <end position="270"/>
    </location>
</feature>
<keyword evidence="3" id="KW-0440">LIM domain</keyword>
<feature type="domain" description="LIM zinc-binding" evidence="5">
    <location>
        <begin position="27"/>
        <end position="89"/>
    </location>
</feature>
<accession>A0A0L0D4Y3</accession>
<dbReference type="RefSeq" id="XP_013760656.1">
    <property type="nucleotide sequence ID" value="XM_013905202.1"/>
</dbReference>
<dbReference type="GO" id="GO:0046872">
    <property type="term" value="F:metal ion binding"/>
    <property type="evidence" value="ECO:0007669"/>
    <property type="project" value="UniProtKB-KW"/>
</dbReference>
<dbReference type="SMART" id="SM00132">
    <property type="entry name" value="LIM"/>
    <property type="match status" value="1"/>
</dbReference>
<dbReference type="Pfam" id="PF00412">
    <property type="entry name" value="LIM"/>
    <property type="match status" value="1"/>
</dbReference>